<dbReference type="GO" id="GO:0005096">
    <property type="term" value="F:GTPase activator activity"/>
    <property type="evidence" value="ECO:0007669"/>
    <property type="project" value="InterPro"/>
</dbReference>
<sequence>MVGLGLRLAIVWGTWTDGGLAASETKTHLLQVALRLWENPYNKVCGDCTAANPEWASVNLLLVICQDCAGSKLNTSRRPEAFRANQAMQTELLRLNEYTGTHTHR</sequence>
<dbReference type="AlphaFoldDB" id="A0A3B4ZH82"/>
<protein>
    <recommendedName>
        <fullName evidence="3">Arf-GAP domain-containing protein</fullName>
    </recommendedName>
</protein>
<keyword evidence="2" id="KW-0732">Signal</keyword>
<dbReference type="Gene3D" id="1.10.220.150">
    <property type="entry name" value="Arf GTPase activating protein"/>
    <property type="match status" value="1"/>
</dbReference>
<name>A0A3B4ZH82_9TELE</name>
<feature type="chain" id="PRO_5017324793" description="Arf-GAP domain-containing protein" evidence="2">
    <location>
        <begin position="22"/>
        <end position="105"/>
    </location>
</feature>
<proteinExistence type="predicted"/>
<dbReference type="PANTHER" id="PTHR45899">
    <property type="entry name" value="RHO GTPASE ACTIVATING PROTEIN AT 15B, ISOFORM C"/>
    <property type="match status" value="1"/>
</dbReference>
<dbReference type="STRING" id="144197.ENSSPAP00000007745"/>
<keyword evidence="1" id="KW-0862">Zinc</keyword>
<dbReference type="GO" id="GO:0005737">
    <property type="term" value="C:cytoplasm"/>
    <property type="evidence" value="ECO:0007669"/>
    <property type="project" value="TreeGrafter"/>
</dbReference>
<dbReference type="GeneTree" id="ENSGT00940000175762"/>
<dbReference type="GO" id="GO:0008360">
    <property type="term" value="P:regulation of cell shape"/>
    <property type="evidence" value="ECO:0007669"/>
    <property type="project" value="TreeGrafter"/>
</dbReference>
<accession>A0A3B4ZH82</accession>
<dbReference type="InterPro" id="IPR038508">
    <property type="entry name" value="ArfGAP_dom_sf"/>
</dbReference>
<dbReference type="PROSITE" id="PS50115">
    <property type="entry name" value="ARFGAP"/>
    <property type="match status" value="1"/>
</dbReference>
<evidence type="ECO:0000256" key="2">
    <source>
        <dbReference type="SAM" id="SignalP"/>
    </source>
</evidence>
<feature type="signal peptide" evidence="2">
    <location>
        <begin position="1"/>
        <end position="21"/>
    </location>
</feature>
<dbReference type="SUPFAM" id="SSF57863">
    <property type="entry name" value="ArfGap/RecO-like zinc finger"/>
    <property type="match status" value="1"/>
</dbReference>
<dbReference type="Ensembl" id="ENSSPAT00000007893.1">
    <property type="protein sequence ID" value="ENSSPAP00000007745.1"/>
    <property type="gene ID" value="ENSSPAG00000005922.1"/>
</dbReference>
<evidence type="ECO:0000256" key="1">
    <source>
        <dbReference type="PROSITE-ProRule" id="PRU00288"/>
    </source>
</evidence>
<feature type="domain" description="Arf-GAP" evidence="3">
    <location>
        <begin position="30"/>
        <end position="105"/>
    </location>
</feature>
<evidence type="ECO:0000313" key="4">
    <source>
        <dbReference type="Ensembl" id="ENSSPAP00000007745.1"/>
    </source>
</evidence>
<organism evidence="4">
    <name type="scientific">Stegastes partitus</name>
    <name type="common">bicolor damselfish</name>
    <dbReference type="NCBI Taxonomy" id="144197"/>
    <lineage>
        <taxon>Eukaryota</taxon>
        <taxon>Metazoa</taxon>
        <taxon>Chordata</taxon>
        <taxon>Craniata</taxon>
        <taxon>Vertebrata</taxon>
        <taxon>Euteleostomi</taxon>
        <taxon>Actinopterygii</taxon>
        <taxon>Neopterygii</taxon>
        <taxon>Teleostei</taxon>
        <taxon>Neoteleostei</taxon>
        <taxon>Acanthomorphata</taxon>
        <taxon>Ovalentaria</taxon>
        <taxon>Pomacentridae</taxon>
        <taxon>Stegastes</taxon>
    </lineage>
</organism>
<keyword evidence="1" id="KW-0863">Zinc-finger</keyword>
<dbReference type="InterPro" id="IPR001164">
    <property type="entry name" value="ArfGAP_dom"/>
</dbReference>
<dbReference type="PANTHER" id="PTHR45899:SF5">
    <property type="entry name" value="ARF-GAP WITH RHO-GAP DOMAIN, ANK REPEAT AND PH DOMAIN-CONTAINING PROTEIN 1-LIKE"/>
    <property type="match status" value="1"/>
</dbReference>
<keyword evidence="1" id="KW-0479">Metal-binding</keyword>
<dbReference type="InterPro" id="IPR037278">
    <property type="entry name" value="ARFGAP/RecO"/>
</dbReference>
<dbReference type="InterPro" id="IPR052227">
    <property type="entry name" value="Arf-Rho-GAP_ANK-PH_domain"/>
</dbReference>
<evidence type="ECO:0000259" key="3">
    <source>
        <dbReference type="PROSITE" id="PS50115"/>
    </source>
</evidence>
<dbReference type="Pfam" id="PF01412">
    <property type="entry name" value="ArfGap"/>
    <property type="match status" value="1"/>
</dbReference>
<dbReference type="GO" id="GO:0008270">
    <property type="term" value="F:zinc ion binding"/>
    <property type="evidence" value="ECO:0007669"/>
    <property type="project" value="UniProtKB-KW"/>
</dbReference>
<reference evidence="4" key="1">
    <citation type="submission" date="2023-09" db="UniProtKB">
        <authorList>
            <consortium name="Ensembl"/>
        </authorList>
    </citation>
    <scope>IDENTIFICATION</scope>
</reference>
<dbReference type="GO" id="GO:0005547">
    <property type="term" value="F:phosphatidylinositol-3,4,5-trisphosphate binding"/>
    <property type="evidence" value="ECO:0007669"/>
    <property type="project" value="TreeGrafter"/>
</dbReference>